<organism evidence="1 2">
    <name type="scientific">Synergistes jonesii</name>
    <dbReference type="NCBI Taxonomy" id="2754"/>
    <lineage>
        <taxon>Bacteria</taxon>
        <taxon>Thermotogati</taxon>
        <taxon>Synergistota</taxon>
        <taxon>Synergistia</taxon>
        <taxon>Synergistales</taxon>
        <taxon>Synergistaceae</taxon>
        <taxon>Synergistes</taxon>
    </lineage>
</organism>
<dbReference type="GO" id="GO:0008915">
    <property type="term" value="F:lipid-A-disaccharide synthase activity"/>
    <property type="evidence" value="ECO:0007669"/>
    <property type="project" value="InterPro"/>
</dbReference>
<dbReference type="OrthoDB" id="2007at2"/>
<protein>
    <submittedName>
        <fullName evidence="1">Uncharacterized protein</fullName>
    </submittedName>
</protein>
<dbReference type="STRING" id="2754.EH55_02750"/>
<dbReference type="EMBL" id="JMKI01000021">
    <property type="protein sequence ID" value="KEJ92696.1"/>
    <property type="molecule type" value="Genomic_DNA"/>
</dbReference>
<proteinExistence type="predicted"/>
<dbReference type="GO" id="GO:0005543">
    <property type="term" value="F:phospholipid binding"/>
    <property type="evidence" value="ECO:0007669"/>
    <property type="project" value="TreeGrafter"/>
</dbReference>
<sequence>METLFILTNSPGELSGWLAPAAAAAAAKAPGLCVSAVTLPCPYASGRELESALRLRGVSSASTFGEAMRRGAARGGNIILQLGGDPMYGWALSRRLRAPWTIYTARPRWRGSVAHYFIPDEGARRRFEKAGVEEARRTVTGDLMLDSVPERGACRPEDFLRSRGLEGEKLICFMAGSRPFEYGQTIGFFSECARALYERYPSWRAIFPLAPTVDEKILREGIESAGFKWRGGGFAEEIEIFGGRSALLVRENHFDAIAASSLAVALPGTNNLQIASLGVPLFVAAPLNRAEEIPLDGIAGAIPADNKAMRALKKKLVFYYNGREKFVSLPNRICGRALVAERRELMTPESAFRCLSELIEEPAKREKIRENYSALSLKRGAAERIVAKILELLRA</sequence>
<dbReference type="GeneID" id="90983274"/>
<name>A0A073IT87_9BACT</name>
<dbReference type="InterPro" id="IPR003835">
    <property type="entry name" value="Glyco_trans_19"/>
</dbReference>
<dbReference type="GO" id="GO:0009245">
    <property type="term" value="P:lipid A biosynthetic process"/>
    <property type="evidence" value="ECO:0007669"/>
    <property type="project" value="InterPro"/>
</dbReference>
<evidence type="ECO:0000313" key="2">
    <source>
        <dbReference type="Proteomes" id="UP000027665"/>
    </source>
</evidence>
<keyword evidence="2" id="KW-1185">Reference proteome</keyword>
<reference evidence="1 2" key="1">
    <citation type="submission" date="2014-04" db="EMBL/GenBank/DDBJ databases">
        <title>Draft Genome Sequence of Synergistes jonesii.</title>
        <authorList>
            <person name="Coil D.A."/>
            <person name="Eisen J.A."/>
            <person name="Holland-Moritz H.E."/>
        </authorList>
    </citation>
    <scope>NUCLEOTIDE SEQUENCE [LARGE SCALE GENOMIC DNA]</scope>
    <source>
        <strain evidence="1 2">78-1</strain>
    </source>
</reference>
<dbReference type="eggNOG" id="COG0763">
    <property type="taxonomic scope" value="Bacteria"/>
</dbReference>
<accession>A0A073IT87</accession>
<dbReference type="GO" id="GO:0016020">
    <property type="term" value="C:membrane"/>
    <property type="evidence" value="ECO:0007669"/>
    <property type="project" value="GOC"/>
</dbReference>
<dbReference type="SUPFAM" id="SSF53756">
    <property type="entry name" value="UDP-Glycosyltransferase/glycogen phosphorylase"/>
    <property type="match status" value="1"/>
</dbReference>
<dbReference type="PANTHER" id="PTHR30372">
    <property type="entry name" value="LIPID-A-DISACCHARIDE SYNTHASE"/>
    <property type="match status" value="1"/>
</dbReference>
<comment type="caution">
    <text evidence="1">The sequence shown here is derived from an EMBL/GenBank/DDBJ whole genome shotgun (WGS) entry which is preliminary data.</text>
</comment>
<dbReference type="AlphaFoldDB" id="A0A073IT87"/>
<dbReference type="Proteomes" id="UP000027665">
    <property type="component" value="Unassembled WGS sequence"/>
</dbReference>
<evidence type="ECO:0000313" key="1">
    <source>
        <dbReference type="EMBL" id="KEJ92696.1"/>
    </source>
</evidence>
<gene>
    <name evidence="1" type="ORF">EH55_02750</name>
</gene>
<dbReference type="RefSeq" id="WP_037975384.1">
    <property type="nucleotide sequence ID" value="NZ_JMKI01000021.1"/>
</dbReference>
<dbReference type="PANTHER" id="PTHR30372:SF6">
    <property type="entry name" value="LIPID-A-DISACCHARIDE SYNTHASE"/>
    <property type="match status" value="1"/>
</dbReference>